<accession>A0ABN8J151</accession>
<proteinExistence type="predicted"/>
<gene>
    <name evidence="1" type="ORF">IPOD504_LOCUS14804</name>
</gene>
<sequence>MCSLLVAVRREAACYPTAREAERWRVEGGGGGGGGWCRGAPLLALAHIRRDVTAGTRTWRARTYMHRHH</sequence>
<protein>
    <submittedName>
        <fullName evidence="1">Uncharacterized protein</fullName>
    </submittedName>
</protein>
<reference evidence="1" key="1">
    <citation type="submission" date="2022-03" db="EMBL/GenBank/DDBJ databases">
        <authorList>
            <person name="Martin H S."/>
        </authorList>
    </citation>
    <scope>NUCLEOTIDE SEQUENCE</scope>
</reference>
<organism evidence="1 2">
    <name type="scientific">Iphiclides podalirius</name>
    <name type="common">scarce swallowtail</name>
    <dbReference type="NCBI Taxonomy" id="110791"/>
    <lineage>
        <taxon>Eukaryota</taxon>
        <taxon>Metazoa</taxon>
        <taxon>Ecdysozoa</taxon>
        <taxon>Arthropoda</taxon>
        <taxon>Hexapoda</taxon>
        <taxon>Insecta</taxon>
        <taxon>Pterygota</taxon>
        <taxon>Neoptera</taxon>
        <taxon>Endopterygota</taxon>
        <taxon>Lepidoptera</taxon>
        <taxon>Glossata</taxon>
        <taxon>Ditrysia</taxon>
        <taxon>Papilionoidea</taxon>
        <taxon>Papilionidae</taxon>
        <taxon>Papilioninae</taxon>
        <taxon>Iphiclides</taxon>
    </lineage>
</organism>
<evidence type="ECO:0000313" key="2">
    <source>
        <dbReference type="Proteomes" id="UP000837857"/>
    </source>
</evidence>
<dbReference type="Proteomes" id="UP000837857">
    <property type="component" value="Chromosome 5"/>
</dbReference>
<name>A0ABN8J151_9NEOP</name>
<feature type="non-terminal residue" evidence="1">
    <location>
        <position position="69"/>
    </location>
</feature>
<dbReference type="EMBL" id="OW152817">
    <property type="protein sequence ID" value="CAH2069240.1"/>
    <property type="molecule type" value="Genomic_DNA"/>
</dbReference>
<keyword evidence="2" id="KW-1185">Reference proteome</keyword>
<evidence type="ECO:0000313" key="1">
    <source>
        <dbReference type="EMBL" id="CAH2069240.1"/>
    </source>
</evidence>